<dbReference type="GO" id="GO:0012505">
    <property type="term" value="C:endomembrane system"/>
    <property type="evidence" value="ECO:0007669"/>
    <property type="project" value="UniProtKB-SubCell"/>
</dbReference>
<keyword evidence="6" id="KW-1133">Transmembrane helix</keyword>
<dbReference type="EMBL" id="NEDP02005536">
    <property type="protein sequence ID" value="OWF39268.1"/>
    <property type="molecule type" value="Genomic_DNA"/>
</dbReference>
<gene>
    <name evidence="11" type="ORF">KP79_PYT20726</name>
</gene>
<dbReference type="OrthoDB" id="6105650at2759"/>
<dbReference type="GO" id="GO:0016020">
    <property type="term" value="C:membrane"/>
    <property type="evidence" value="ECO:0007669"/>
    <property type="project" value="UniProtKB-SubCell"/>
</dbReference>
<dbReference type="InterPro" id="IPR050685">
    <property type="entry name" value="LDLR"/>
</dbReference>
<proteinExistence type="predicted"/>
<keyword evidence="9" id="KW-0325">Glycoprotein</keyword>
<evidence type="ECO:0000313" key="11">
    <source>
        <dbReference type="EMBL" id="OWF39268.1"/>
    </source>
</evidence>
<keyword evidence="4" id="KW-0732">Signal</keyword>
<accession>A0A210PS12</accession>
<evidence type="ECO:0000256" key="3">
    <source>
        <dbReference type="ARBA" id="ARBA00022692"/>
    </source>
</evidence>
<reference evidence="11 12" key="1">
    <citation type="journal article" date="2017" name="Nat. Ecol. Evol.">
        <title>Scallop genome provides insights into evolution of bilaterian karyotype and development.</title>
        <authorList>
            <person name="Wang S."/>
            <person name="Zhang J."/>
            <person name="Jiao W."/>
            <person name="Li J."/>
            <person name="Xun X."/>
            <person name="Sun Y."/>
            <person name="Guo X."/>
            <person name="Huan P."/>
            <person name="Dong B."/>
            <person name="Zhang L."/>
            <person name="Hu X."/>
            <person name="Sun X."/>
            <person name="Wang J."/>
            <person name="Zhao C."/>
            <person name="Wang Y."/>
            <person name="Wang D."/>
            <person name="Huang X."/>
            <person name="Wang R."/>
            <person name="Lv J."/>
            <person name="Li Y."/>
            <person name="Zhang Z."/>
            <person name="Liu B."/>
            <person name="Lu W."/>
            <person name="Hui Y."/>
            <person name="Liang J."/>
            <person name="Zhou Z."/>
            <person name="Hou R."/>
            <person name="Li X."/>
            <person name="Liu Y."/>
            <person name="Li H."/>
            <person name="Ning X."/>
            <person name="Lin Y."/>
            <person name="Zhao L."/>
            <person name="Xing Q."/>
            <person name="Dou J."/>
            <person name="Li Y."/>
            <person name="Mao J."/>
            <person name="Guo H."/>
            <person name="Dou H."/>
            <person name="Li T."/>
            <person name="Mu C."/>
            <person name="Jiang W."/>
            <person name="Fu Q."/>
            <person name="Fu X."/>
            <person name="Miao Y."/>
            <person name="Liu J."/>
            <person name="Yu Q."/>
            <person name="Li R."/>
            <person name="Liao H."/>
            <person name="Li X."/>
            <person name="Kong Y."/>
            <person name="Jiang Z."/>
            <person name="Chourrout D."/>
            <person name="Li R."/>
            <person name="Bao Z."/>
        </authorList>
    </citation>
    <scope>NUCLEOTIDE SEQUENCE [LARGE SCALE GENOMIC DNA]</scope>
    <source>
        <strain evidence="11 12">PY_sf001</strain>
    </source>
</reference>
<feature type="disulfide bond" evidence="10">
    <location>
        <begin position="110"/>
        <end position="122"/>
    </location>
</feature>
<sequence>MNPGNSNERVNESSKQIVKLKHYCPRYSQLIGEEKKYVFLEQAVLERVRSTLLEMTNTLEARVGRLEEDNKRTEMSKALEERLGLLEKELNTVKNMNPINPSTAMSINSCPANLFRCDNGLCIPREWVCDHEIDCSDKSDEKCCK</sequence>
<name>A0A210PS12_MIZYE</name>
<comment type="caution">
    <text evidence="11">The sequence shown here is derived from an EMBL/GenBank/DDBJ whole genome shotgun (WGS) entry which is preliminary data.</text>
</comment>
<keyword evidence="3" id="KW-0812">Transmembrane</keyword>
<dbReference type="InterPro" id="IPR002172">
    <property type="entry name" value="LDrepeatLR_classA_rpt"/>
</dbReference>
<keyword evidence="12" id="KW-1185">Reference proteome</keyword>
<organism evidence="11 12">
    <name type="scientific">Mizuhopecten yessoensis</name>
    <name type="common">Japanese scallop</name>
    <name type="synonym">Patinopecten yessoensis</name>
    <dbReference type="NCBI Taxonomy" id="6573"/>
    <lineage>
        <taxon>Eukaryota</taxon>
        <taxon>Metazoa</taxon>
        <taxon>Spiralia</taxon>
        <taxon>Lophotrochozoa</taxon>
        <taxon>Mollusca</taxon>
        <taxon>Bivalvia</taxon>
        <taxon>Autobranchia</taxon>
        <taxon>Pteriomorphia</taxon>
        <taxon>Pectinida</taxon>
        <taxon>Pectinoidea</taxon>
        <taxon>Pectinidae</taxon>
        <taxon>Mizuhopecten</taxon>
    </lineage>
</organism>
<protein>
    <submittedName>
        <fullName evidence="11">Low-density lipoprotein receptor-related protein 2</fullName>
    </submittedName>
</protein>
<dbReference type="Gene3D" id="4.10.400.10">
    <property type="entry name" value="Low-density Lipoprotein Receptor"/>
    <property type="match status" value="1"/>
</dbReference>
<evidence type="ECO:0000256" key="2">
    <source>
        <dbReference type="ARBA" id="ARBA00004308"/>
    </source>
</evidence>
<feature type="disulfide bond" evidence="10">
    <location>
        <begin position="129"/>
        <end position="144"/>
    </location>
</feature>
<dbReference type="FunFam" id="4.10.400.10:FF:000034">
    <property type="entry name" value="Low-density lipoprotein receptor-related protein 2"/>
    <property type="match status" value="1"/>
</dbReference>
<evidence type="ECO:0000256" key="4">
    <source>
        <dbReference type="ARBA" id="ARBA00022729"/>
    </source>
</evidence>
<evidence type="ECO:0000256" key="8">
    <source>
        <dbReference type="ARBA" id="ARBA00023157"/>
    </source>
</evidence>
<evidence type="ECO:0000256" key="5">
    <source>
        <dbReference type="ARBA" id="ARBA00022737"/>
    </source>
</evidence>
<keyword evidence="11" id="KW-0449">Lipoprotein</keyword>
<dbReference type="GO" id="GO:0016192">
    <property type="term" value="P:vesicle-mediated transport"/>
    <property type="evidence" value="ECO:0007669"/>
    <property type="project" value="UniProtKB-ARBA"/>
</dbReference>
<dbReference type="Pfam" id="PF00057">
    <property type="entry name" value="Ldl_recept_a"/>
    <property type="match status" value="1"/>
</dbReference>
<evidence type="ECO:0000313" key="12">
    <source>
        <dbReference type="Proteomes" id="UP000242188"/>
    </source>
</evidence>
<comment type="subcellular location">
    <subcellularLocation>
        <location evidence="2">Endomembrane system</location>
    </subcellularLocation>
    <subcellularLocation>
        <location evidence="1">Membrane</location>
        <topology evidence="1">Single-pass membrane protein</topology>
    </subcellularLocation>
</comment>
<dbReference type="InterPro" id="IPR036055">
    <property type="entry name" value="LDL_receptor-like_sf"/>
</dbReference>
<dbReference type="AlphaFoldDB" id="A0A210PS12"/>
<dbReference type="SMART" id="SM00192">
    <property type="entry name" value="LDLa"/>
    <property type="match status" value="1"/>
</dbReference>
<keyword evidence="8 10" id="KW-1015">Disulfide bond</keyword>
<dbReference type="PROSITE" id="PS01209">
    <property type="entry name" value="LDLRA_1"/>
    <property type="match status" value="1"/>
</dbReference>
<evidence type="ECO:0000256" key="9">
    <source>
        <dbReference type="ARBA" id="ARBA00023180"/>
    </source>
</evidence>
<dbReference type="CDD" id="cd00112">
    <property type="entry name" value="LDLa"/>
    <property type="match status" value="1"/>
</dbReference>
<keyword evidence="7" id="KW-0472">Membrane</keyword>
<evidence type="ECO:0000256" key="7">
    <source>
        <dbReference type="ARBA" id="ARBA00023136"/>
    </source>
</evidence>
<keyword evidence="5" id="KW-0677">Repeat</keyword>
<evidence type="ECO:0000256" key="10">
    <source>
        <dbReference type="PROSITE-ProRule" id="PRU00124"/>
    </source>
</evidence>
<evidence type="ECO:0000256" key="1">
    <source>
        <dbReference type="ARBA" id="ARBA00004167"/>
    </source>
</evidence>
<evidence type="ECO:0000256" key="6">
    <source>
        <dbReference type="ARBA" id="ARBA00022989"/>
    </source>
</evidence>
<dbReference type="SUPFAM" id="SSF57424">
    <property type="entry name" value="LDL receptor-like module"/>
    <property type="match status" value="1"/>
</dbReference>
<dbReference type="PANTHER" id="PTHR24270">
    <property type="entry name" value="LOW-DENSITY LIPOPROTEIN RECEPTOR-RELATED"/>
    <property type="match status" value="1"/>
</dbReference>
<dbReference type="Proteomes" id="UP000242188">
    <property type="component" value="Unassembled WGS sequence"/>
</dbReference>
<dbReference type="InterPro" id="IPR023415">
    <property type="entry name" value="LDLR_class-A_CS"/>
</dbReference>
<keyword evidence="11" id="KW-0675">Receptor</keyword>
<feature type="disulfide bond" evidence="10">
    <location>
        <begin position="117"/>
        <end position="135"/>
    </location>
</feature>
<dbReference type="PROSITE" id="PS50068">
    <property type="entry name" value="LDLRA_2"/>
    <property type="match status" value="1"/>
</dbReference>